<protein>
    <recommendedName>
        <fullName evidence="2">EF-hand domain-containing protein</fullName>
    </recommendedName>
</protein>
<dbReference type="AlphaFoldDB" id="A0A7J6EVV3"/>
<dbReference type="Gene3D" id="1.10.238.10">
    <property type="entry name" value="EF-hand"/>
    <property type="match status" value="1"/>
</dbReference>
<feature type="domain" description="EF-hand" evidence="2">
    <location>
        <begin position="28"/>
        <end position="63"/>
    </location>
</feature>
<dbReference type="Proteomes" id="UP000525078">
    <property type="component" value="Unassembled WGS sequence"/>
</dbReference>
<dbReference type="CDD" id="cd00051">
    <property type="entry name" value="EFh"/>
    <property type="match status" value="1"/>
</dbReference>
<dbReference type="Proteomes" id="UP000583929">
    <property type="component" value="Unassembled WGS sequence"/>
</dbReference>
<name>A0A7J6EVV3_CANSA</name>
<dbReference type="InterPro" id="IPR018247">
    <property type="entry name" value="EF_Hand_1_Ca_BS"/>
</dbReference>
<comment type="caution">
    <text evidence="3">The sequence shown here is derived from an EMBL/GenBank/DDBJ whole genome shotgun (WGS) entry which is preliminary data.</text>
</comment>
<dbReference type="PROSITE" id="PS50222">
    <property type="entry name" value="EF_HAND_2"/>
    <property type="match status" value="2"/>
</dbReference>
<accession>A0A7J6EVV3</accession>
<dbReference type="EMBL" id="JAATIQ010000323">
    <property type="protein sequence ID" value="KAF4361819.1"/>
    <property type="molecule type" value="Genomic_DNA"/>
</dbReference>
<organism evidence="3 6">
    <name type="scientific">Cannabis sativa</name>
    <name type="common">Hemp</name>
    <name type="synonym">Marijuana</name>
    <dbReference type="NCBI Taxonomy" id="3483"/>
    <lineage>
        <taxon>Eukaryota</taxon>
        <taxon>Viridiplantae</taxon>
        <taxon>Streptophyta</taxon>
        <taxon>Embryophyta</taxon>
        <taxon>Tracheophyta</taxon>
        <taxon>Spermatophyta</taxon>
        <taxon>Magnoliopsida</taxon>
        <taxon>eudicotyledons</taxon>
        <taxon>Gunneridae</taxon>
        <taxon>Pentapetalae</taxon>
        <taxon>rosids</taxon>
        <taxon>fabids</taxon>
        <taxon>Rosales</taxon>
        <taxon>Cannabaceae</taxon>
        <taxon>Cannabis</taxon>
    </lineage>
</organism>
<sequence>MYGPMVYQKNIAGNCCVIGTNGVKAVPYSETQLKSKFRLSDANGDGRLSKQELRNAFASLGSFAPGWRAFRALRRADKNRDGFIDEEELDKVVKYAAKRGYTIRD</sequence>
<dbReference type="PROSITE" id="PS00018">
    <property type="entry name" value="EF_HAND_1"/>
    <property type="match status" value="2"/>
</dbReference>
<dbReference type="GO" id="GO:0005509">
    <property type="term" value="F:calcium ion binding"/>
    <property type="evidence" value="ECO:0007669"/>
    <property type="project" value="InterPro"/>
</dbReference>
<evidence type="ECO:0000313" key="6">
    <source>
        <dbReference type="Proteomes" id="UP000583929"/>
    </source>
</evidence>
<evidence type="ECO:0000256" key="1">
    <source>
        <dbReference type="ARBA" id="ARBA00022837"/>
    </source>
</evidence>
<reference evidence="5 6" key="1">
    <citation type="journal article" date="2020" name="bioRxiv">
        <title>Sequence and annotation of 42 cannabis genomes reveals extensive copy number variation in cannabinoid synthesis and pathogen resistance genes.</title>
        <authorList>
            <person name="Mckernan K.J."/>
            <person name="Helbert Y."/>
            <person name="Kane L.T."/>
            <person name="Ebling H."/>
            <person name="Zhang L."/>
            <person name="Liu B."/>
            <person name="Eaton Z."/>
            <person name="Mclaughlin S."/>
            <person name="Kingan S."/>
            <person name="Baybayan P."/>
            <person name="Concepcion G."/>
            <person name="Jordan M."/>
            <person name="Riva A."/>
            <person name="Barbazuk W."/>
            <person name="Harkins T."/>
        </authorList>
    </citation>
    <scope>NUCLEOTIDE SEQUENCE [LARGE SCALE GENOMIC DNA]</scope>
    <source>
        <strain evidence="5 6">cv. Jamaican Lion 4</strain>
        <strain evidence="3">Father</strain>
        <strain evidence="4">Mother</strain>
        <tissue evidence="3">Leaf</tissue>
    </source>
</reference>
<feature type="domain" description="EF-hand" evidence="2">
    <location>
        <begin position="71"/>
        <end position="99"/>
    </location>
</feature>
<keyword evidence="1" id="KW-0106">Calcium</keyword>
<dbReference type="InterPro" id="IPR002048">
    <property type="entry name" value="EF_hand_dom"/>
</dbReference>
<dbReference type="InterPro" id="IPR011992">
    <property type="entry name" value="EF-hand-dom_pair"/>
</dbReference>
<dbReference type="EMBL" id="JAATIP010000043">
    <property type="protein sequence ID" value="KAF4386178.1"/>
    <property type="molecule type" value="Genomic_DNA"/>
</dbReference>
<evidence type="ECO:0000259" key="2">
    <source>
        <dbReference type="PROSITE" id="PS50222"/>
    </source>
</evidence>
<keyword evidence="6" id="KW-1185">Reference proteome</keyword>
<dbReference type="SUPFAM" id="SSF47473">
    <property type="entry name" value="EF-hand"/>
    <property type="match status" value="1"/>
</dbReference>
<evidence type="ECO:0000313" key="3">
    <source>
        <dbReference type="EMBL" id="KAF4361819.1"/>
    </source>
</evidence>
<dbReference type="SMART" id="SM00054">
    <property type="entry name" value="EFh"/>
    <property type="match status" value="2"/>
</dbReference>
<dbReference type="Pfam" id="PF13405">
    <property type="entry name" value="EF-hand_6"/>
    <property type="match status" value="1"/>
</dbReference>
<dbReference type="Pfam" id="PF13202">
    <property type="entry name" value="EF-hand_5"/>
    <property type="match status" value="1"/>
</dbReference>
<evidence type="ECO:0000313" key="5">
    <source>
        <dbReference type="Proteomes" id="UP000525078"/>
    </source>
</evidence>
<evidence type="ECO:0000313" key="4">
    <source>
        <dbReference type="EMBL" id="KAF4386178.1"/>
    </source>
</evidence>
<gene>
    <name evidence="4" type="ORF">F8388_016430</name>
    <name evidence="3" type="ORF">G4B88_015947</name>
</gene>
<proteinExistence type="predicted"/>